<reference evidence="1" key="1">
    <citation type="submission" date="2022-04" db="EMBL/GenBank/DDBJ databases">
        <title>Chromosome-scale genome assembly of Holotrichia oblita Faldermann.</title>
        <authorList>
            <person name="Rongchong L."/>
        </authorList>
    </citation>
    <scope>NUCLEOTIDE SEQUENCE</scope>
    <source>
        <strain evidence="1">81SQS9</strain>
    </source>
</reference>
<keyword evidence="2" id="KW-1185">Reference proteome</keyword>
<comment type="caution">
    <text evidence="1">The sequence shown here is derived from an EMBL/GenBank/DDBJ whole genome shotgun (WGS) entry which is preliminary data.</text>
</comment>
<accession>A0ACB9SKX4</accession>
<evidence type="ECO:0000313" key="2">
    <source>
        <dbReference type="Proteomes" id="UP001056778"/>
    </source>
</evidence>
<dbReference type="EMBL" id="CM043023">
    <property type="protein sequence ID" value="KAI4455124.1"/>
    <property type="molecule type" value="Genomic_DNA"/>
</dbReference>
<gene>
    <name evidence="1" type="ORF">MML48_9g00009634</name>
</gene>
<name>A0ACB9SKX4_HOLOL</name>
<organism evidence="1 2">
    <name type="scientific">Holotrichia oblita</name>
    <name type="common">Chafer beetle</name>
    <dbReference type="NCBI Taxonomy" id="644536"/>
    <lineage>
        <taxon>Eukaryota</taxon>
        <taxon>Metazoa</taxon>
        <taxon>Ecdysozoa</taxon>
        <taxon>Arthropoda</taxon>
        <taxon>Hexapoda</taxon>
        <taxon>Insecta</taxon>
        <taxon>Pterygota</taxon>
        <taxon>Neoptera</taxon>
        <taxon>Endopterygota</taxon>
        <taxon>Coleoptera</taxon>
        <taxon>Polyphaga</taxon>
        <taxon>Scarabaeiformia</taxon>
        <taxon>Scarabaeidae</taxon>
        <taxon>Melolonthinae</taxon>
        <taxon>Holotrichia</taxon>
    </lineage>
</organism>
<protein>
    <submittedName>
        <fullName evidence="1">Uncharacterized protein</fullName>
    </submittedName>
</protein>
<evidence type="ECO:0000313" key="1">
    <source>
        <dbReference type="EMBL" id="KAI4455124.1"/>
    </source>
</evidence>
<dbReference type="Proteomes" id="UP001056778">
    <property type="component" value="Chromosome 9"/>
</dbReference>
<sequence>MSRTRIWALGILLVLYLVGVLLLSAVTLHEPKGNAFSTKISEYSQQISRSKHLEYGVSALRPPLRRSKIQWCTELRLLEPPQEPVALASFPGSGNTWLRYLLQQATGIHFRSHQMEICVGWDLKFLSTVIGCASLCIPSINEKKFISDKQITFQSVVAGIYTGSVYKDYGLLKNGFPAESVINGSVLVVKTHEYGPLARKPFSKAILLVRAPAPAIQAEFNRQSGGHIGFASLERYKRNRGKYWQQFVNDKLTSWRQTNLDWLRNFTGPTHVIFYEQLVQNVENTVRTILDFLELPISDELFQCALARKEGIYRRKRRALAFDPFTSEMKRRMDKEQQRVYEEIYNVALPAKRRR</sequence>
<proteinExistence type="predicted"/>